<evidence type="ECO:0000313" key="3">
    <source>
        <dbReference type="EMBL" id="GBF92994.1"/>
    </source>
</evidence>
<feature type="compositionally biased region" description="Low complexity" evidence="1">
    <location>
        <begin position="510"/>
        <end position="526"/>
    </location>
</feature>
<evidence type="ECO:0000313" key="4">
    <source>
        <dbReference type="Proteomes" id="UP000247498"/>
    </source>
</evidence>
<dbReference type="OrthoDB" id="2415936at2759"/>
<accession>A0A2V0NZD9</accession>
<evidence type="ECO:0000256" key="1">
    <source>
        <dbReference type="SAM" id="MobiDB-lite"/>
    </source>
</evidence>
<dbReference type="FunCoup" id="A0A2V0NZD9">
    <property type="interactions" value="234"/>
</dbReference>
<dbReference type="AlphaFoldDB" id="A0A2V0NZD9"/>
<dbReference type="InterPro" id="IPR006595">
    <property type="entry name" value="CTLH_C"/>
</dbReference>
<reference evidence="3 4" key="1">
    <citation type="journal article" date="2018" name="Sci. Rep.">
        <title>Raphidocelis subcapitata (=Pseudokirchneriella subcapitata) provides an insight into genome evolution and environmental adaptations in the Sphaeropleales.</title>
        <authorList>
            <person name="Suzuki S."/>
            <person name="Yamaguchi H."/>
            <person name="Nakajima N."/>
            <person name="Kawachi M."/>
        </authorList>
    </citation>
    <scope>NUCLEOTIDE SEQUENCE [LARGE SCALE GENOMIC DNA]</scope>
    <source>
        <strain evidence="3 4">NIES-35</strain>
    </source>
</reference>
<proteinExistence type="predicted"/>
<protein>
    <recommendedName>
        <fullName evidence="2">CTLH domain-containing protein</fullName>
    </recommendedName>
</protein>
<dbReference type="Proteomes" id="UP000247498">
    <property type="component" value="Unassembled WGS sequence"/>
</dbReference>
<feature type="domain" description="CTLH" evidence="2">
    <location>
        <begin position="46"/>
        <end position="94"/>
    </location>
</feature>
<dbReference type="EMBL" id="BDRX01000036">
    <property type="protein sequence ID" value="GBF92994.1"/>
    <property type="molecule type" value="Genomic_DNA"/>
</dbReference>
<dbReference type="Pfam" id="PF10607">
    <property type="entry name" value="CTLH"/>
    <property type="match status" value="1"/>
</dbReference>
<evidence type="ECO:0000259" key="2">
    <source>
        <dbReference type="PROSITE" id="PS50897"/>
    </source>
</evidence>
<dbReference type="InParanoid" id="A0A2V0NZD9"/>
<feature type="compositionally biased region" description="Low complexity" evidence="1">
    <location>
        <begin position="169"/>
        <end position="179"/>
    </location>
</feature>
<feature type="region of interest" description="Disordered" evidence="1">
    <location>
        <begin position="734"/>
        <end position="763"/>
    </location>
</feature>
<feature type="region of interest" description="Disordered" evidence="1">
    <location>
        <begin position="157"/>
        <end position="197"/>
    </location>
</feature>
<dbReference type="InterPro" id="IPR024964">
    <property type="entry name" value="CTLH/CRA"/>
</dbReference>
<organism evidence="3 4">
    <name type="scientific">Raphidocelis subcapitata</name>
    <dbReference type="NCBI Taxonomy" id="307507"/>
    <lineage>
        <taxon>Eukaryota</taxon>
        <taxon>Viridiplantae</taxon>
        <taxon>Chlorophyta</taxon>
        <taxon>core chlorophytes</taxon>
        <taxon>Chlorophyceae</taxon>
        <taxon>CS clade</taxon>
        <taxon>Sphaeropleales</taxon>
        <taxon>Selenastraceae</taxon>
        <taxon>Raphidocelis</taxon>
    </lineage>
</organism>
<dbReference type="STRING" id="307507.A0A2V0NZD9"/>
<feature type="region of interest" description="Disordered" evidence="1">
    <location>
        <begin position="402"/>
        <end position="546"/>
    </location>
</feature>
<feature type="domain" description="CTLH" evidence="2">
    <location>
        <begin position="571"/>
        <end position="624"/>
    </location>
</feature>
<feature type="compositionally biased region" description="Gly residues" evidence="1">
    <location>
        <begin position="745"/>
        <end position="763"/>
    </location>
</feature>
<gene>
    <name evidence="3" type="ORF">Rsub_05830</name>
</gene>
<feature type="compositionally biased region" description="Low complexity" evidence="1">
    <location>
        <begin position="734"/>
        <end position="744"/>
    </location>
</feature>
<feature type="compositionally biased region" description="Gly residues" evidence="1">
    <location>
        <begin position="157"/>
        <end position="168"/>
    </location>
</feature>
<keyword evidence="4" id="KW-1185">Reference proteome</keyword>
<comment type="caution">
    <text evidence="3">The sequence shown here is derived from an EMBL/GenBank/DDBJ whole genome shotgun (WGS) entry which is preliminary data.</text>
</comment>
<dbReference type="SMART" id="SM00668">
    <property type="entry name" value="CTLH"/>
    <property type="match status" value="2"/>
</dbReference>
<feature type="compositionally biased region" description="Low complexity" evidence="1">
    <location>
        <begin position="456"/>
        <end position="469"/>
    </location>
</feature>
<sequence length="845" mass="85783">MHTQTGPRGPGVSVTALDELVKEYLEAQHGESPPDAQARADTWAARDLLERGRVGEAADLIQRAAPAILEDQRLLFRLERQQFIELLRQGTNDGDARAIECARQQLAPLALHAYPEAFTDFKSAMLMLVQAQPQPRRRIGRRDRAAAAAAEAEAAAGGGAALNAGEGGAAASSGDEGTDGSQGSGGSDGEEEEEEEVALRFETSDGRAHADEDAAIAHCSSHPGVWIARRLTGQAAARAAAAARRSGLMGEARAARSKAARRELSEIVFHTMRQHFGWLDPRLPLLLRYLLLVNTAHSETAPQSAGLPEAERALADELLERDAEGLLRDAAPLQSEASGLSFPETDLLALMQGARLSRAAAWDALKRARGDADAALRDELMRVRLDDGVLLPLAEEYAAYRGLGGGGGEEDGEGDAGLEGGGGEAEGRGDMEVDGEGPPPPQQQQQQREGRGGGAAAAAGSGPPGEGARLQQRLGGAGWPRCDSRSPPYKVPRWGAAQSATGFSEGGSDGAAAAGAAAGAGAGAAEEPPPPSADGGAAPPLPPPAAVAAAAVEKRARAAAAALRERHAPLLQLQALARAGEWADAEALVERHAPGALRVERPELLFDLQRARFSRLVARGDVAGALALARADMTPLADAHPALVPALKAAMAGLLPGGGAGGSGASGAPDESALGAALQEALADALGLQGPRLVALLRGLLAVHKSWFRMQRCSDPFASALGLARLRADADRAAATAGPSPVDGAPGGAGSGGAGGGGGGGGPAAARAQAAAAAAAAGGAAAAAALGMPGLAPETGSEDDGGDDLDEASVLRLMEVLEIPRGLAIELLIQHRGSVEDAVMQVVAG</sequence>
<dbReference type="PROSITE" id="PS50897">
    <property type="entry name" value="CTLH"/>
    <property type="match status" value="2"/>
</dbReference>
<name>A0A2V0NZD9_9CHLO</name>